<reference evidence="2" key="2">
    <citation type="submission" date="2018-10" db="UniProtKB">
        <authorList>
            <consortium name="EnsemblPlants"/>
        </authorList>
    </citation>
    <scope>IDENTIFICATION</scope>
</reference>
<dbReference type="OrthoDB" id="587492at2759"/>
<dbReference type="Gramene" id="TraesARI2A03G00777750.1">
    <property type="protein sequence ID" value="TraesARI2A03G00777750.1"/>
    <property type="gene ID" value="TraesARI2A03G00777750"/>
</dbReference>
<dbReference type="Proteomes" id="UP000019116">
    <property type="component" value="Chromosome 2A"/>
</dbReference>
<accession>A0A3B6B3Q8</accession>
<feature type="compositionally biased region" description="Polar residues" evidence="1">
    <location>
        <begin position="350"/>
        <end position="370"/>
    </location>
</feature>
<evidence type="ECO:0000313" key="3">
    <source>
        <dbReference type="Proteomes" id="UP000019116"/>
    </source>
</evidence>
<feature type="region of interest" description="Disordered" evidence="1">
    <location>
        <begin position="162"/>
        <end position="192"/>
    </location>
</feature>
<sequence length="827" mass="95321">MPDLKIRAHRSTLKARPPLGFGEMQQCHGKDKAATSAMPNHSKGTAAASAMPYHVKDKAATIAMQPKQVFADENIVQEPLAHPDRIRQRGLNRLPSLRGKEMADTRSSSLLSRKHLGKERSPSLSHKLKEKVDTGLIPHMHNAKVKMCPSDQFRHHIQGIQRPVKTESRLAREMSQKRREKVDTGPVPRKHGAMEKTCVSDQDMWPFKTEACLAGEMSQKRMEKVDTGSNPQKHHAMEKTCTSDQDMWPFKTEACLAGEMSQKRMEKVDTGSNPQKHNAKEKNQDMWPFKTEACLAREMSQRRMEKVDTGSNQQKHSAEKKTCPPDQLCPHTHGIQRKERLSVEKKHTKSNTSFPAKRTSPQLRTRTSYRCSDAGTGRPIDAHDHGNTGAIQEQKQVYAATQVDEDVGDIIQKLNELGLGEDIEFEEYYGYLQQLPPDPRVDTYTELNLEDYFNMDLRHAVYRIRSYKLLKKESNNELCCDELKECPMELLDREEFPTDFLVKMRYFSFFDNDGILDWFFDPDLCKLACVNDYQRLVPRKHSAYEYAGWVVYRGYLHSYEMQHEYIEYFETLLRELKWLKDCLPSKFSPLTVGKIRTRGIYQATKIATRFSKITTHLARIGFRDCFNYMSIEATWCNGSDGLYFEIWKRVTQQKESFRDSLKEVYKLNKCPSLQDSIKYAMEHDCSMMETAFLRCTVGAGITKEVPEDKAQELIAEAVEKLRIKPKFYDGYIRKKIDIAKAIGMITEDSSTDTLKDDYKLNKCPSFQHSIKYALEEDCSVREWMVSEDKAQELIAEAVKKPRIKPEFCDDISEKIEIAKPVGTITVE</sequence>
<dbReference type="OMA" id="NAKVKMY"/>
<evidence type="ECO:0000313" key="2">
    <source>
        <dbReference type="EnsemblPlants" id="TraesCS2A02G439200.1"/>
    </source>
</evidence>
<dbReference type="Gramene" id="TraesRN2A0101026800.1">
    <property type="protein sequence ID" value="TraesRN2A0101026800.1"/>
    <property type="gene ID" value="TraesRN2A0101026800"/>
</dbReference>
<dbReference type="EnsemblPlants" id="TraesCS2A02G439200.1">
    <property type="protein sequence ID" value="TraesCS2A02G439200.1"/>
    <property type="gene ID" value="TraesCS2A02G439200"/>
</dbReference>
<dbReference type="Gramene" id="TraesCS2A02G439200.1">
    <property type="protein sequence ID" value="TraesCS2A02G439200.1"/>
    <property type="gene ID" value="TraesCS2A02G439200"/>
</dbReference>
<feature type="region of interest" description="Disordered" evidence="1">
    <location>
        <begin position="1"/>
        <end position="45"/>
    </location>
</feature>
<organism evidence="2">
    <name type="scientific">Triticum aestivum</name>
    <name type="common">Wheat</name>
    <dbReference type="NCBI Taxonomy" id="4565"/>
    <lineage>
        <taxon>Eukaryota</taxon>
        <taxon>Viridiplantae</taxon>
        <taxon>Streptophyta</taxon>
        <taxon>Embryophyta</taxon>
        <taxon>Tracheophyta</taxon>
        <taxon>Spermatophyta</taxon>
        <taxon>Magnoliopsida</taxon>
        <taxon>Liliopsida</taxon>
        <taxon>Poales</taxon>
        <taxon>Poaceae</taxon>
        <taxon>BOP clade</taxon>
        <taxon>Pooideae</taxon>
        <taxon>Triticodae</taxon>
        <taxon>Triticeae</taxon>
        <taxon>Triticinae</taxon>
        <taxon>Triticum</taxon>
    </lineage>
</organism>
<dbReference type="AlphaFoldDB" id="A0A3B6B3Q8"/>
<protein>
    <submittedName>
        <fullName evidence="2">Uncharacterized protein</fullName>
    </submittedName>
</protein>
<dbReference type="Gramene" id="TraesCS2A03G1043100.1">
    <property type="protein sequence ID" value="TraesCS2A03G1043100.1.CDS"/>
    <property type="gene ID" value="TraesCS2A03G1043100"/>
</dbReference>
<feature type="region of interest" description="Disordered" evidence="1">
    <location>
        <begin position="81"/>
        <end position="127"/>
    </location>
</feature>
<feature type="compositionally biased region" description="Basic and acidic residues" evidence="1">
    <location>
        <begin position="336"/>
        <end position="345"/>
    </location>
</feature>
<dbReference type="PANTHER" id="PTHR34480">
    <property type="entry name" value="OS01G0967800 PROTEIN-RELATED"/>
    <property type="match status" value="1"/>
</dbReference>
<keyword evidence="3" id="KW-1185">Reference proteome</keyword>
<feature type="region of interest" description="Disordered" evidence="1">
    <location>
        <begin position="308"/>
        <end position="386"/>
    </location>
</feature>
<name>A0A3B6B3Q8_WHEAT</name>
<evidence type="ECO:0000256" key="1">
    <source>
        <dbReference type="SAM" id="MobiDB-lite"/>
    </source>
</evidence>
<proteinExistence type="predicted"/>
<feature type="compositionally biased region" description="Basic and acidic residues" evidence="1">
    <location>
        <begin position="164"/>
        <end position="183"/>
    </location>
</feature>
<dbReference type="Gramene" id="TraesJUL2A03G00774230.1">
    <property type="protein sequence ID" value="TraesJUL2A03G00774230.1"/>
    <property type="gene ID" value="TraesJUL2A03G00774230"/>
</dbReference>
<reference evidence="2" key="1">
    <citation type="submission" date="2018-08" db="EMBL/GenBank/DDBJ databases">
        <authorList>
            <person name="Rossello M."/>
        </authorList>
    </citation>
    <scope>NUCLEOTIDE SEQUENCE [LARGE SCALE GENOMIC DNA]</scope>
    <source>
        <strain evidence="2">cv. Chinese Spring</strain>
    </source>
</reference>
<dbReference type="PANTHER" id="PTHR34480:SF15">
    <property type="entry name" value="GENOME ASSEMBLY, CHROMOSOME: II"/>
    <property type="match status" value="1"/>
</dbReference>